<proteinExistence type="predicted"/>
<feature type="compositionally biased region" description="Low complexity" evidence="5">
    <location>
        <begin position="1178"/>
        <end position="1213"/>
    </location>
</feature>
<feature type="region of interest" description="Disordered" evidence="5">
    <location>
        <begin position="391"/>
        <end position="416"/>
    </location>
</feature>
<feature type="compositionally biased region" description="Low complexity" evidence="5">
    <location>
        <begin position="888"/>
        <end position="901"/>
    </location>
</feature>
<feature type="compositionally biased region" description="Polar residues" evidence="5">
    <location>
        <begin position="395"/>
        <end position="411"/>
    </location>
</feature>
<feature type="repeat" description="TPR" evidence="3">
    <location>
        <begin position="183"/>
        <end position="216"/>
    </location>
</feature>
<feature type="compositionally biased region" description="Polar residues" evidence="5">
    <location>
        <begin position="919"/>
        <end position="933"/>
    </location>
</feature>
<dbReference type="OrthoDB" id="1926212at2759"/>
<dbReference type="InterPro" id="IPR011990">
    <property type="entry name" value="TPR-like_helical_dom_sf"/>
</dbReference>
<protein>
    <submittedName>
        <fullName evidence="6">Uncharacterized protein</fullName>
    </submittedName>
</protein>
<evidence type="ECO:0000313" key="6">
    <source>
        <dbReference type="EMBL" id="KJE90061.1"/>
    </source>
</evidence>
<dbReference type="Pfam" id="PF12895">
    <property type="entry name" value="ANAPC3"/>
    <property type="match status" value="1"/>
</dbReference>
<dbReference type="InterPro" id="IPR050498">
    <property type="entry name" value="Ycf3"/>
</dbReference>
<dbReference type="SMART" id="SM00028">
    <property type="entry name" value="TPR"/>
    <property type="match status" value="8"/>
</dbReference>
<feature type="compositionally biased region" description="Low complexity" evidence="5">
    <location>
        <begin position="1371"/>
        <end position="1402"/>
    </location>
</feature>
<dbReference type="InterPro" id="IPR019734">
    <property type="entry name" value="TPR_rpt"/>
</dbReference>
<dbReference type="Gene3D" id="1.25.40.10">
    <property type="entry name" value="Tetratricopeptide repeat domain"/>
    <property type="match status" value="3"/>
</dbReference>
<dbReference type="RefSeq" id="XP_004364304.1">
    <property type="nucleotide sequence ID" value="XM_004364247.2"/>
</dbReference>
<keyword evidence="4" id="KW-0175">Coiled coil</keyword>
<dbReference type="SUPFAM" id="SSF48452">
    <property type="entry name" value="TPR-like"/>
    <property type="match status" value="2"/>
</dbReference>
<accession>A0A0D2U4I3</accession>
<feature type="coiled-coil region" evidence="4">
    <location>
        <begin position="845"/>
        <end position="879"/>
    </location>
</feature>
<evidence type="ECO:0000256" key="1">
    <source>
        <dbReference type="ARBA" id="ARBA00022737"/>
    </source>
</evidence>
<evidence type="ECO:0000256" key="2">
    <source>
        <dbReference type="ARBA" id="ARBA00022803"/>
    </source>
</evidence>
<feature type="compositionally biased region" description="Polar residues" evidence="5">
    <location>
        <begin position="14"/>
        <end position="26"/>
    </location>
</feature>
<gene>
    <name evidence="6" type="ORF">CAOG_001436</name>
</gene>
<feature type="repeat" description="TPR" evidence="3">
    <location>
        <begin position="115"/>
        <end position="148"/>
    </location>
</feature>
<feature type="region of interest" description="Disordered" evidence="5">
    <location>
        <begin position="1297"/>
        <end position="1319"/>
    </location>
</feature>
<dbReference type="Pfam" id="PF13432">
    <property type="entry name" value="TPR_16"/>
    <property type="match status" value="2"/>
</dbReference>
<dbReference type="STRING" id="595528.A0A0D2U4I3"/>
<reference evidence="7" key="1">
    <citation type="submission" date="2011-02" db="EMBL/GenBank/DDBJ databases">
        <title>The Genome Sequence of Capsaspora owczarzaki ATCC 30864.</title>
        <authorList>
            <person name="Russ C."/>
            <person name="Cuomo C."/>
            <person name="Burger G."/>
            <person name="Gray M.W."/>
            <person name="Holland P.W.H."/>
            <person name="King N."/>
            <person name="Lang F.B.F."/>
            <person name="Roger A.J."/>
            <person name="Ruiz-Trillo I."/>
            <person name="Young S.K."/>
            <person name="Zeng Q."/>
            <person name="Gargeya S."/>
            <person name="Alvarado L."/>
            <person name="Berlin A."/>
            <person name="Chapman S.B."/>
            <person name="Chen Z."/>
            <person name="Freedman E."/>
            <person name="Gellesch M."/>
            <person name="Goldberg J."/>
            <person name="Griggs A."/>
            <person name="Gujja S."/>
            <person name="Heilman E."/>
            <person name="Heiman D."/>
            <person name="Howarth C."/>
            <person name="Mehta T."/>
            <person name="Neiman D."/>
            <person name="Pearson M."/>
            <person name="Roberts A."/>
            <person name="Saif S."/>
            <person name="Shea T."/>
            <person name="Shenoy N."/>
            <person name="Sisk P."/>
            <person name="Stolte C."/>
            <person name="Sykes S."/>
            <person name="White J."/>
            <person name="Yandava C."/>
            <person name="Haas B."/>
            <person name="Nusbaum C."/>
            <person name="Birren B."/>
        </authorList>
    </citation>
    <scope>NUCLEOTIDE SEQUENCE</scope>
    <source>
        <strain evidence="7">ATCC 30864</strain>
    </source>
</reference>
<evidence type="ECO:0000256" key="4">
    <source>
        <dbReference type="SAM" id="Coils"/>
    </source>
</evidence>
<feature type="compositionally biased region" description="Basic residues" evidence="5">
    <location>
        <begin position="1404"/>
        <end position="1416"/>
    </location>
</feature>
<feature type="region of interest" description="Disordered" evidence="5">
    <location>
        <begin position="1"/>
        <end position="40"/>
    </location>
</feature>
<keyword evidence="7" id="KW-1185">Reference proteome</keyword>
<dbReference type="Proteomes" id="UP000008743">
    <property type="component" value="Unassembled WGS sequence"/>
</dbReference>
<keyword evidence="1" id="KW-0677">Repeat</keyword>
<sequence length="1425" mass="153183">MIGVSSSELDEFTEPSSLREPTSCANRPTPKRKEQRRQDASQCIREALELCKRGRFRQAIQTYNLAHGLDPSDPDTLHSRGRVHYNLGNLTKAKDDMTAAIRMMQQQSCAATALAEVHNDVGLVHFDLHDYASAKSSAERAIELDPLSSDACALLAQVHLAHDELSLALARTTRALQLAGQNAPVYATRGHILLRSGDREGALRDFTHAVQLDPQLAHAYTGLGQVAFLRGQDKAAVLYFTKSISLDQYSAIPYRLRADIRRIQKQFSPAIADYRASLALDPSNSSARRYLGLCLYRQNQPREALEQLDRALALGDQYVMTLHAAIGRCLVRLGHYNAAVGPLRIASDLEHFQRRAAGESTEPGQSAGVPNTPDEVELECLSVQQRLAIAKAKQRQSGQPNKKSSPPTSASAHGRLDPFGRVVKLTEWQPSSGRLAELYRGRHLPAVITSPMPGALVDLLEKTINDALQSDEDVLNVANDALNAMRSVFAPVLARLGTSSADSTQSELANGLSSQDRRLSGGQWAQAGAGTRRSFSDLASLGKSVKSIASAAVSATSSMLSRFRQEDDLVNSILDGLVNSNSTAAWTRKEVAVRRLALLVEYFNRTAVLMYAAYECTTYLISGIIEWIKSGKAAKWQEKINATSLDAKHDAQVQELRDSLASALTTPLMDLPSPILPTLAAKLGFIIVAPETPSSDACLEEQSCTAHDLYSTQREPCWPLNGAGVTLTLQHSPMNNRVSMVSMFETACLGSSAVEQAATLPVTKAREEHAVKGSFNANASANERANPETNPFLGIMRALCQIADAVPLAPIQQAVVAVLSILENRNLLPVDNDQFFRQAQIEAVRKDSEIEAARKDSEIEAARERAEKARRAFKRAEQLSVYSVADASDGESLSSGDSSDFSLKRSAPGRKALTKSRSHQSLDNIMATTSFGSNDHESVAAPTCRRNRKNSRNRHSLLRSQLMTEEWWETTCDVLQTALQRLPSGANAEIFLRRLLLDMSLCRHSMLVEGATKASEAAAERSERRRSGRSSSVESVALSWSASSGVSEASSGSSVEGGKQANRLSMGSWSDLTSVSGVVTSDSGASSWVERIDSELQNNANVSETLHCAFGMADNRAPFSEIGALLHLNSVRGGSEELAFMSHMAASDTISALKAILTMACESQDAAAPQGLGILTLGGTTTDESSTDSLPRSSSGVGNSSSSSSPSGSSPSSEFQSGICASIARRNCKAARAVGASIDVTHLVVPETIGKSSKRRPRASSMGEVAARRRRVEKLDAFDVSPAVQLMVQTCEQLESAHLRASAQPPPSEGLPGSASEPARGIEPLLQSADAGDSAALATAPATIQRKSSKTKFSSIRNRLLRAFDDDSDDTSTSASTISDDLSEASSEVSLPSSAEASPSPARIKQKGSFRSKFMPKSRATAIAQ</sequence>
<dbReference type="PANTHER" id="PTHR44858">
    <property type="entry name" value="TETRATRICOPEPTIDE REPEAT PROTEIN 6"/>
    <property type="match status" value="1"/>
</dbReference>
<feature type="region of interest" description="Disordered" evidence="5">
    <location>
        <begin position="1365"/>
        <end position="1425"/>
    </location>
</feature>
<feature type="repeat" description="TPR" evidence="3">
    <location>
        <begin position="217"/>
        <end position="250"/>
    </location>
</feature>
<feature type="region of interest" description="Disordered" evidence="5">
    <location>
        <begin position="1178"/>
        <end position="1215"/>
    </location>
</feature>
<dbReference type="eggNOG" id="KOG4626">
    <property type="taxonomic scope" value="Eukaryota"/>
</dbReference>
<evidence type="ECO:0000313" key="7">
    <source>
        <dbReference type="Proteomes" id="UP000008743"/>
    </source>
</evidence>
<dbReference type="InParanoid" id="A0A0D2U4I3"/>
<organism evidence="6 7">
    <name type="scientific">Capsaspora owczarzaki (strain ATCC 30864)</name>
    <dbReference type="NCBI Taxonomy" id="595528"/>
    <lineage>
        <taxon>Eukaryota</taxon>
        <taxon>Filasterea</taxon>
        <taxon>Capsaspora</taxon>
    </lineage>
</organism>
<dbReference type="EMBL" id="KE346361">
    <property type="protein sequence ID" value="KJE90061.1"/>
    <property type="molecule type" value="Genomic_DNA"/>
</dbReference>
<evidence type="ECO:0000256" key="5">
    <source>
        <dbReference type="SAM" id="MobiDB-lite"/>
    </source>
</evidence>
<dbReference type="PROSITE" id="PS50005">
    <property type="entry name" value="TPR"/>
    <property type="match status" value="3"/>
</dbReference>
<evidence type="ECO:0000256" key="3">
    <source>
        <dbReference type="PROSITE-ProRule" id="PRU00339"/>
    </source>
</evidence>
<name>A0A0D2U4I3_CAPO3</name>
<keyword evidence="2 3" id="KW-0802">TPR repeat</keyword>
<dbReference type="PANTHER" id="PTHR44858:SF1">
    <property type="entry name" value="UDP-N-ACETYLGLUCOSAMINE--PEPTIDE N-ACETYLGLUCOSAMINYLTRANSFERASE SPINDLY-RELATED"/>
    <property type="match status" value="1"/>
</dbReference>
<feature type="region of interest" description="Disordered" evidence="5">
    <location>
        <begin position="888"/>
        <end position="953"/>
    </location>
</feature>